<protein>
    <recommendedName>
        <fullName evidence="3">DUF1501 domain-containing protein</fullName>
    </recommendedName>
</protein>
<sequence>MLTRRRALQLIGSLSATSAPLPIHTPSLVTAANRLPADPRLIVILLRGGLDGLSAVPPYADPDYALLRPRLVSRTGEAAPSLVKLDDHFGLHPEMAPLKAWYDAGDMLIVHAIGLPPGLKSHFAAQHMLESGAAATEVRDGWLNRALAGLPNGASLGLAVGRAVPLILQGQTAIRAFIPPRLPKIEEDFLQRLDALYAIDPLFHQTFEQARPLVNEERGLRWRWDKTVRRPTLRVFSEELGKLLAKPDGPRVAVLESHGWDTHVQQTASLPILLAQLVEGLAGLKETLEPVWPQTLILVATEFGRSVWENRSFGTDHGAGGVAFALGGAVAGGRVAGVWPGLASSDLLAGRHLTPTTDLRALFKAALRDHLKLPGTFIEDQVFLNSRNVSPLRGLLRVS</sequence>
<accession>W4LTR4</accession>
<dbReference type="HOGENOM" id="CLU_032896_3_1_7"/>
<dbReference type="Proteomes" id="UP000019141">
    <property type="component" value="Unassembled WGS sequence"/>
</dbReference>
<evidence type="ECO:0008006" key="3">
    <source>
        <dbReference type="Google" id="ProtNLM"/>
    </source>
</evidence>
<dbReference type="EMBL" id="AZHW01000301">
    <property type="protein sequence ID" value="ETX00797.1"/>
    <property type="molecule type" value="Genomic_DNA"/>
</dbReference>
<evidence type="ECO:0000313" key="2">
    <source>
        <dbReference type="Proteomes" id="UP000019141"/>
    </source>
</evidence>
<dbReference type="PANTHER" id="PTHR43737">
    <property type="entry name" value="BLL7424 PROTEIN"/>
    <property type="match status" value="1"/>
</dbReference>
<keyword evidence="2" id="KW-1185">Reference proteome</keyword>
<dbReference type="PANTHER" id="PTHR43737:SF1">
    <property type="entry name" value="DUF1501 DOMAIN-CONTAINING PROTEIN"/>
    <property type="match status" value="1"/>
</dbReference>
<name>W4LTR4_ENTF1</name>
<dbReference type="Pfam" id="PF07394">
    <property type="entry name" value="DUF1501"/>
    <property type="match status" value="1"/>
</dbReference>
<comment type="caution">
    <text evidence="1">The sequence shown here is derived from an EMBL/GenBank/DDBJ whole genome shotgun (WGS) entry which is preliminary data.</text>
</comment>
<evidence type="ECO:0000313" key="1">
    <source>
        <dbReference type="EMBL" id="ETX00797.1"/>
    </source>
</evidence>
<organism evidence="1 2">
    <name type="scientific">Entotheonella factor</name>
    <dbReference type="NCBI Taxonomy" id="1429438"/>
    <lineage>
        <taxon>Bacteria</taxon>
        <taxon>Pseudomonadati</taxon>
        <taxon>Nitrospinota/Tectimicrobiota group</taxon>
        <taxon>Candidatus Tectimicrobiota</taxon>
        <taxon>Candidatus Entotheonellia</taxon>
        <taxon>Candidatus Entotheonellales</taxon>
        <taxon>Candidatus Entotheonellaceae</taxon>
        <taxon>Candidatus Entotheonella</taxon>
    </lineage>
</organism>
<reference evidence="1 2" key="1">
    <citation type="journal article" date="2014" name="Nature">
        <title>An environmental bacterial taxon with a large and distinct metabolic repertoire.</title>
        <authorList>
            <person name="Wilson M.C."/>
            <person name="Mori T."/>
            <person name="Ruckert C."/>
            <person name="Uria A.R."/>
            <person name="Helf M.J."/>
            <person name="Takada K."/>
            <person name="Gernert C."/>
            <person name="Steffens U.A."/>
            <person name="Heycke N."/>
            <person name="Schmitt S."/>
            <person name="Rinke C."/>
            <person name="Helfrich E.J."/>
            <person name="Brachmann A.O."/>
            <person name="Gurgui C."/>
            <person name="Wakimoto T."/>
            <person name="Kracht M."/>
            <person name="Crusemann M."/>
            <person name="Hentschel U."/>
            <person name="Abe I."/>
            <person name="Matsunaga S."/>
            <person name="Kalinowski J."/>
            <person name="Takeyama H."/>
            <person name="Piel J."/>
        </authorList>
    </citation>
    <scope>NUCLEOTIDE SEQUENCE [LARGE SCALE GENOMIC DNA]</scope>
    <source>
        <strain evidence="2">TSY1</strain>
    </source>
</reference>
<dbReference type="InterPro" id="IPR010869">
    <property type="entry name" value="DUF1501"/>
</dbReference>
<dbReference type="AlphaFoldDB" id="W4LTR4"/>
<proteinExistence type="predicted"/>
<gene>
    <name evidence="1" type="ORF">ETSY1_09820</name>
</gene>